<comment type="caution">
    <text evidence="4">The sequence shown here is derived from an EMBL/GenBank/DDBJ whole genome shotgun (WGS) entry which is preliminary data.</text>
</comment>
<dbReference type="PANTHER" id="PTHR43575:SF1">
    <property type="entry name" value="PROTEIN ABCI7, CHLOROPLASTIC"/>
    <property type="match status" value="1"/>
</dbReference>
<dbReference type="NCBIfam" id="TIGR01981">
    <property type="entry name" value="sufD"/>
    <property type="match status" value="1"/>
</dbReference>
<accession>A0ABS1E6X2</accession>
<name>A0ABS1E6X2_9GAMM</name>
<dbReference type="InterPro" id="IPR045595">
    <property type="entry name" value="SufBD_N"/>
</dbReference>
<evidence type="ECO:0000259" key="2">
    <source>
        <dbReference type="Pfam" id="PF01458"/>
    </source>
</evidence>
<comment type="similarity">
    <text evidence="1">Belongs to the iron-sulfur cluster assembly SufBD family.</text>
</comment>
<dbReference type="PANTHER" id="PTHR43575">
    <property type="entry name" value="PROTEIN ABCI7, CHLOROPLASTIC"/>
    <property type="match status" value="1"/>
</dbReference>
<sequence length="444" mass="46943">MGAAENLPSAPRQAFEALAAPGPEWLGQRRRAALATFEAHGLPTKRWEAWKHIDLAPVLRSDFHPPAQAGAAGDGLAPLEALLPAEQGPRLVFVDGHLDTERSALGQAPAGVTITPLAQALAQEPAWLREHLAAHADPENSPFIALSTALMGDGAVIDIERGAAVEAPLLVACYTTAAAAGHAVYPRLLVRAGAGSEARVIEWHGGDAEAAYLSCPVTELVAEAGAQLDLARLAEEGTAGCHLGAISGTAGRDARVGAHSFVWGGDRVRVDMEATVAGENGEADLTGVHLSDGAQFVDHHTWVHHRAEHTRSRQVFKGVLEGRSETVFDGLIKVHPGAQKTDAEQENRNLVLGPRALAHSDPRLEIYADDVRCTHGSTVGELDEQAVFYMRARGIDLATARGLLTYAFASEVIDGLRCAPAAAYERGRLARFLGEQGSLAEEPA</sequence>
<dbReference type="SUPFAM" id="SSF101960">
    <property type="entry name" value="Stabilizer of iron transporter SufD"/>
    <property type="match status" value="1"/>
</dbReference>
<gene>
    <name evidence="4" type="primary">sufD</name>
    <name evidence="4" type="ORF">CKO13_07560</name>
</gene>
<dbReference type="InterPro" id="IPR000825">
    <property type="entry name" value="SUF_FeS_clus_asmbl_SufBD_core"/>
</dbReference>
<dbReference type="InterPro" id="IPR011542">
    <property type="entry name" value="SUF_FeS_clus_asmbl_SufD"/>
</dbReference>
<feature type="domain" description="SUF system FeS cluster assembly SufBD core" evidence="2">
    <location>
        <begin position="178"/>
        <end position="408"/>
    </location>
</feature>
<dbReference type="InterPro" id="IPR037284">
    <property type="entry name" value="SUF_FeS_clus_asmbl_SufBD_sf"/>
</dbReference>
<protein>
    <submittedName>
        <fullName evidence="4">Fe-S cluster assembly protein SufD</fullName>
    </submittedName>
</protein>
<dbReference type="Pfam" id="PF01458">
    <property type="entry name" value="SUFBD_core"/>
    <property type="match status" value="1"/>
</dbReference>
<dbReference type="InterPro" id="IPR055346">
    <property type="entry name" value="Fe-S_cluster_assembly_SufBD"/>
</dbReference>
<evidence type="ECO:0000256" key="1">
    <source>
        <dbReference type="ARBA" id="ARBA00043967"/>
    </source>
</evidence>
<reference evidence="4 5" key="1">
    <citation type="journal article" date="2020" name="Microorganisms">
        <title>Osmotic Adaptation and Compatible Solute Biosynthesis of Phototrophic Bacteria as Revealed from Genome Analyses.</title>
        <authorList>
            <person name="Imhoff J.F."/>
            <person name="Rahn T."/>
            <person name="Kunzel S."/>
            <person name="Keller A."/>
            <person name="Neulinger S.C."/>
        </authorList>
    </citation>
    <scope>NUCLEOTIDE SEQUENCE [LARGE SCALE GENOMIC DNA]</scope>
    <source>
        <strain evidence="4 5">DSM 15116</strain>
    </source>
</reference>
<dbReference type="EMBL" id="NRSH01000075">
    <property type="protein sequence ID" value="MBK1726877.1"/>
    <property type="molecule type" value="Genomic_DNA"/>
</dbReference>
<dbReference type="Proteomes" id="UP000738126">
    <property type="component" value="Unassembled WGS sequence"/>
</dbReference>
<keyword evidence="5" id="KW-1185">Reference proteome</keyword>
<organism evidence="4 5">
    <name type="scientific">Halorhodospira neutriphila</name>
    <dbReference type="NCBI Taxonomy" id="168379"/>
    <lineage>
        <taxon>Bacteria</taxon>
        <taxon>Pseudomonadati</taxon>
        <taxon>Pseudomonadota</taxon>
        <taxon>Gammaproteobacteria</taxon>
        <taxon>Chromatiales</taxon>
        <taxon>Ectothiorhodospiraceae</taxon>
        <taxon>Halorhodospira</taxon>
    </lineage>
</organism>
<dbReference type="RefSeq" id="WP_200259052.1">
    <property type="nucleotide sequence ID" value="NZ_NRSH01000075.1"/>
</dbReference>
<feature type="domain" description="SUF system FeS cluster assembly SufBD N-terminal" evidence="3">
    <location>
        <begin position="19"/>
        <end position="169"/>
    </location>
</feature>
<evidence type="ECO:0000259" key="3">
    <source>
        <dbReference type="Pfam" id="PF19295"/>
    </source>
</evidence>
<evidence type="ECO:0000313" key="4">
    <source>
        <dbReference type="EMBL" id="MBK1726877.1"/>
    </source>
</evidence>
<evidence type="ECO:0000313" key="5">
    <source>
        <dbReference type="Proteomes" id="UP000738126"/>
    </source>
</evidence>
<proteinExistence type="inferred from homology"/>
<dbReference type="Pfam" id="PF19295">
    <property type="entry name" value="SufBD_N"/>
    <property type="match status" value="1"/>
</dbReference>